<dbReference type="InterPro" id="IPR039428">
    <property type="entry name" value="NUOK/Mnh_C1-like"/>
</dbReference>
<evidence type="ECO:0000256" key="6">
    <source>
        <dbReference type="ARBA" id="ARBA00023136"/>
    </source>
</evidence>
<keyword evidence="5 7" id="KW-1133">Transmembrane helix</keyword>
<dbReference type="Gene3D" id="1.10.287.3510">
    <property type="match status" value="1"/>
</dbReference>
<dbReference type="EMBL" id="DPBP01000020">
    <property type="protein sequence ID" value="HCE17060.1"/>
    <property type="molecule type" value="Genomic_DNA"/>
</dbReference>
<proteinExistence type="inferred from homology"/>
<comment type="subcellular location">
    <subcellularLocation>
        <location evidence="1">Cell membrane</location>
        <topology evidence="1">Multi-pass membrane protein</topology>
    </subcellularLocation>
</comment>
<evidence type="ECO:0000256" key="4">
    <source>
        <dbReference type="ARBA" id="ARBA00022692"/>
    </source>
</evidence>
<evidence type="ECO:0000256" key="5">
    <source>
        <dbReference type="ARBA" id="ARBA00022989"/>
    </source>
</evidence>
<dbReference type="STRING" id="229919.GCA_001050195_02958"/>
<dbReference type="Proteomes" id="UP000264141">
    <property type="component" value="Unassembled WGS sequence"/>
</dbReference>
<dbReference type="AlphaFoldDB" id="A0A3D1JEP3"/>
<sequence>MNILIALATGALFTGGLYMMMRRSLVRVLVGILLLGNAINLTIFAAGRLVAFTPPIIAPGQSRPPEGVADPLTQALILTAIVISFGITAFAVALVRQTYSQTGTDDLDLLRCTDVPCPPEPDWEEPQEGNS</sequence>
<dbReference type="GO" id="GO:0005886">
    <property type="term" value="C:plasma membrane"/>
    <property type="evidence" value="ECO:0007669"/>
    <property type="project" value="UniProtKB-SubCell"/>
</dbReference>
<comment type="caution">
    <text evidence="8">The sequence shown here is derived from an EMBL/GenBank/DDBJ whole genome shotgun (WGS) entry which is preliminary data.</text>
</comment>
<evidence type="ECO:0000256" key="3">
    <source>
        <dbReference type="ARBA" id="ARBA00022475"/>
    </source>
</evidence>
<feature type="transmembrane region" description="Helical" evidence="7">
    <location>
        <begin position="28"/>
        <end position="52"/>
    </location>
</feature>
<comment type="similarity">
    <text evidence="2">Belongs to the CPA3 antiporters (TC 2.A.63) subunit C family.</text>
</comment>
<keyword evidence="4 7" id="KW-0812">Transmembrane</keyword>
<evidence type="ECO:0000313" key="8">
    <source>
        <dbReference type="EMBL" id="HCE17060.1"/>
    </source>
</evidence>
<reference evidence="8 9" key="1">
    <citation type="journal article" date="2018" name="Nat. Biotechnol.">
        <title>A standardized bacterial taxonomy based on genome phylogeny substantially revises the tree of life.</title>
        <authorList>
            <person name="Parks D.H."/>
            <person name="Chuvochina M."/>
            <person name="Waite D.W."/>
            <person name="Rinke C."/>
            <person name="Skarshewski A."/>
            <person name="Chaumeil P.A."/>
            <person name="Hugenholtz P."/>
        </authorList>
    </citation>
    <scope>NUCLEOTIDE SEQUENCE [LARGE SCALE GENOMIC DNA]</scope>
    <source>
        <strain evidence="8">UBA8781</strain>
    </source>
</reference>
<evidence type="ECO:0000256" key="2">
    <source>
        <dbReference type="ARBA" id="ARBA00010388"/>
    </source>
</evidence>
<gene>
    <name evidence="8" type="ORF">DEQ80_04295</name>
</gene>
<evidence type="ECO:0000256" key="7">
    <source>
        <dbReference type="SAM" id="Phobius"/>
    </source>
</evidence>
<keyword evidence="6 7" id="KW-0472">Membrane</keyword>
<name>A0A3D1JEP3_9CHLR</name>
<dbReference type="Pfam" id="PF00420">
    <property type="entry name" value="Oxidored_q2"/>
    <property type="match status" value="1"/>
</dbReference>
<organism evidence="8 9">
    <name type="scientific">Anaerolinea thermolimosa</name>
    <dbReference type="NCBI Taxonomy" id="229919"/>
    <lineage>
        <taxon>Bacteria</taxon>
        <taxon>Bacillati</taxon>
        <taxon>Chloroflexota</taxon>
        <taxon>Anaerolineae</taxon>
        <taxon>Anaerolineales</taxon>
        <taxon>Anaerolineaceae</taxon>
        <taxon>Anaerolinea</taxon>
    </lineage>
</organism>
<protein>
    <submittedName>
        <fullName evidence="8">Cation:proton antiporter</fullName>
    </submittedName>
</protein>
<evidence type="ECO:0000256" key="1">
    <source>
        <dbReference type="ARBA" id="ARBA00004651"/>
    </source>
</evidence>
<evidence type="ECO:0000313" key="9">
    <source>
        <dbReference type="Proteomes" id="UP000264141"/>
    </source>
</evidence>
<dbReference type="PANTHER" id="PTHR34583:SF2">
    <property type="entry name" value="ANTIPORTER SUBUNIT MNHC2-RELATED"/>
    <property type="match status" value="1"/>
</dbReference>
<accession>A0A3D1JEP3</accession>
<keyword evidence="3" id="KW-1003">Cell membrane</keyword>
<dbReference type="PANTHER" id="PTHR34583">
    <property type="entry name" value="ANTIPORTER SUBUNIT MNHC2-RELATED"/>
    <property type="match status" value="1"/>
</dbReference>
<dbReference type="InterPro" id="IPR050601">
    <property type="entry name" value="CPA3_antiporter_subunitC"/>
</dbReference>
<feature type="transmembrane region" description="Helical" evidence="7">
    <location>
        <begin position="72"/>
        <end position="95"/>
    </location>
</feature>